<evidence type="ECO:0000259" key="4">
    <source>
        <dbReference type="PROSITE" id="PS51782"/>
    </source>
</evidence>
<dbReference type="SUPFAM" id="SSF54106">
    <property type="entry name" value="LysM domain"/>
    <property type="match status" value="3"/>
</dbReference>
<feature type="domain" description="LysM" evidence="4">
    <location>
        <begin position="413"/>
        <end position="457"/>
    </location>
</feature>
<protein>
    <submittedName>
        <fullName evidence="5">LysM peptidoglycan-binding domain-containing protein</fullName>
    </submittedName>
</protein>
<dbReference type="PANTHER" id="PTHR33734">
    <property type="entry name" value="LYSM DOMAIN-CONTAINING GPI-ANCHORED PROTEIN 2"/>
    <property type="match status" value="1"/>
</dbReference>
<gene>
    <name evidence="5" type="ORF">DT594_14240</name>
</gene>
<evidence type="ECO:0000313" key="5">
    <source>
        <dbReference type="EMBL" id="KAA0693542.1"/>
    </source>
</evidence>
<evidence type="ECO:0000256" key="1">
    <source>
        <dbReference type="ARBA" id="ARBA00007734"/>
    </source>
</evidence>
<feature type="signal peptide" evidence="3">
    <location>
        <begin position="1"/>
        <end position="27"/>
    </location>
</feature>
<dbReference type="Proteomes" id="UP000463138">
    <property type="component" value="Unassembled WGS sequence"/>
</dbReference>
<keyword evidence="6" id="KW-1185">Reference proteome</keyword>
<dbReference type="GO" id="GO:0016020">
    <property type="term" value="C:membrane"/>
    <property type="evidence" value="ECO:0007669"/>
    <property type="project" value="InterPro"/>
</dbReference>
<dbReference type="PANTHER" id="PTHR33734:SF22">
    <property type="entry name" value="MEMBRANE-BOUND LYTIC MUREIN TRANSGLYCOSYLASE D"/>
    <property type="match status" value="1"/>
</dbReference>
<sequence length="522" mass="58033">MCFSDPRSYSFTKILFACLLIAGLAGCQSSPSTSRSGLGNNPTDAERKEARQITLLRTARTPRSADEIESVYTLWSRIRQGFMLDPGAIDNPRVTQQRLLYTAQPRYFELTSPRAERYMHYVVEQLDARQMPLELALLPFVESGYNPMAMSSSSAAGIWQFIPSTGEVFSLRQDWWYDGRRDITASTQAALDYLSKLSDMFGGDWLLAIAAYNCGEGCVGRAIKRNQQLGLPTDYWNLQLPQETMNYVPKLLAMSQIIDRPGLHGLVLPELADTPYFTEIEIKRQLDLHKAAELADMPTEDFMLLNPAFKQRMTSPQGIYRLLVPVDRAEQFSTALARLPESERVSYLHYQVRSGDTLSQIARRHQLSVPAIRDANQLSGNVINIGQTLILPQMGAGPAAPRQPAAQVVASQSVYRVKAGDSLWNISRAHGVSISALREHNSIDANHSLSVGQSLRIPGNRSTASANTAGSSSPRSMVYTVKAGDSLYSIARQFNISIDRIRKENPLGSHLRPGQQLTLLLR</sequence>
<organism evidence="5 6">
    <name type="scientific">Halopseudomonas laoshanensis</name>
    <dbReference type="NCBI Taxonomy" id="2268758"/>
    <lineage>
        <taxon>Bacteria</taxon>
        <taxon>Pseudomonadati</taxon>
        <taxon>Pseudomonadota</taxon>
        <taxon>Gammaproteobacteria</taxon>
        <taxon>Pseudomonadales</taxon>
        <taxon>Pseudomonadaceae</taxon>
        <taxon>Halopseudomonas</taxon>
    </lineage>
</organism>
<feature type="chain" id="PRO_5031406460" evidence="3">
    <location>
        <begin position="28"/>
        <end position="522"/>
    </location>
</feature>
<feature type="domain" description="LysM" evidence="4">
    <location>
        <begin position="348"/>
        <end position="391"/>
    </location>
</feature>
<feature type="domain" description="LysM" evidence="4">
    <location>
        <begin position="477"/>
        <end position="522"/>
    </location>
</feature>
<dbReference type="OrthoDB" id="9815002at2"/>
<dbReference type="InterPro" id="IPR036779">
    <property type="entry name" value="LysM_dom_sf"/>
</dbReference>
<dbReference type="CDD" id="cd16894">
    <property type="entry name" value="MltD-like"/>
    <property type="match status" value="1"/>
</dbReference>
<dbReference type="GO" id="GO:0000270">
    <property type="term" value="P:peptidoglycan metabolic process"/>
    <property type="evidence" value="ECO:0007669"/>
    <property type="project" value="InterPro"/>
</dbReference>
<dbReference type="InterPro" id="IPR023346">
    <property type="entry name" value="Lysozyme-like_dom_sf"/>
</dbReference>
<dbReference type="InterPro" id="IPR008258">
    <property type="entry name" value="Transglycosylase_SLT_dom_1"/>
</dbReference>
<feature type="region of interest" description="Disordered" evidence="2">
    <location>
        <begin position="29"/>
        <end position="49"/>
    </location>
</feature>
<dbReference type="PROSITE" id="PS51257">
    <property type="entry name" value="PROKAR_LIPOPROTEIN"/>
    <property type="match status" value="1"/>
</dbReference>
<comment type="caution">
    <text evidence="5">The sequence shown here is derived from an EMBL/GenBank/DDBJ whole genome shotgun (WGS) entry which is preliminary data.</text>
</comment>
<dbReference type="Gene3D" id="1.10.530.10">
    <property type="match status" value="1"/>
</dbReference>
<feature type="compositionally biased region" description="Polar residues" evidence="2">
    <location>
        <begin position="29"/>
        <end position="43"/>
    </location>
</feature>
<dbReference type="InterPro" id="IPR000189">
    <property type="entry name" value="Transglyc_AS"/>
</dbReference>
<accession>A0A7V7KVA4</accession>
<dbReference type="Pfam" id="PF01476">
    <property type="entry name" value="LysM"/>
    <property type="match status" value="3"/>
</dbReference>
<dbReference type="InterPro" id="IPR018392">
    <property type="entry name" value="LysM"/>
</dbReference>
<evidence type="ECO:0000256" key="3">
    <source>
        <dbReference type="SAM" id="SignalP"/>
    </source>
</evidence>
<dbReference type="AlphaFoldDB" id="A0A7V7KVA4"/>
<dbReference type="PROSITE" id="PS00922">
    <property type="entry name" value="TRANSGLYCOSYLASE"/>
    <property type="match status" value="1"/>
</dbReference>
<reference evidence="5 6" key="1">
    <citation type="submission" date="2018-07" db="EMBL/GenBank/DDBJ databases">
        <title>Pseudomonas laoshanensis sp. nov., isolated from soil.</title>
        <authorList>
            <person name="Sun J."/>
            <person name="Yu L."/>
            <person name="Wang M."/>
            <person name="Zhang C."/>
        </authorList>
    </citation>
    <scope>NUCLEOTIDE SEQUENCE [LARGE SCALE GENOMIC DNA]</scope>
    <source>
        <strain evidence="5 6">Y22</strain>
    </source>
</reference>
<dbReference type="Pfam" id="PF01464">
    <property type="entry name" value="SLT"/>
    <property type="match status" value="1"/>
</dbReference>
<dbReference type="SMART" id="SM00257">
    <property type="entry name" value="LysM"/>
    <property type="match status" value="3"/>
</dbReference>
<feature type="region of interest" description="Disordered" evidence="2">
    <location>
        <begin position="454"/>
        <end position="475"/>
    </location>
</feature>
<proteinExistence type="inferred from homology"/>
<evidence type="ECO:0000313" key="6">
    <source>
        <dbReference type="Proteomes" id="UP000463138"/>
    </source>
</evidence>
<comment type="similarity">
    <text evidence="1">Belongs to the transglycosylase Slt family.</text>
</comment>
<dbReference type="PROSITE" id="PS51782">
    <property type="entry name" value="LYSM"/>
    <property type="match status" value="3"/>
</dbReference>
<dbReference type="Gene3D" id="3.10.350.10">
    <property type="entry name" value="LysM domain"/>
    <property type="match status" value="3"/>
</dbReference>
<feature type="compositionally biased region" description="Low complexity" evidence="2">
    <location>
        <begin position="462"/>
        <end position="473"/>
    </location>
</feature>
<keyword evidence="3" id="KW-0732">Signal</keyword>
<dbReference type="RefSeq" id="WP_149333287.1">
    <property type="nucleotide sequence ID" value="NZ_QOVF01000004.1"/>
</dbReference>
<name>A0A7V7KVA4_9GAMM</name>
<dbReference type="SUPFAM" id="SSF53955">
    <property type="entry name" value="Lysozyme-like"/>
    <property type="match status" value="1"/>
</dbReference>
<dbReference type="GO" id="GO:0008932">
    <property type="term" value="F:lytic endotransglycosylase activity"/>
    <property type="evidence" value="ECO:0007669"/>
    <property type="project" value="TreeGrafter"/>
</dbReference>
<dbReference type="CDD" id="cd00118">
    <property type="entry name" value="LysM"/>
    <property type="match status" value="3"/>
</dbReference>
<dbReference type="EMBL" id="QOVF01000004">
    <property type="protein sequence ID" value="KAA0693542.1"/>
    <property type="molecule type" value="Genomic_DNA"/>
</dbReference>
<evidence type="ECO:0000256" key="2">
    <source>
        <dbReference type="SAM" id="MobiDB-lite"/>
    </source>
</evidence>